<sequence>MERYSDVGVGIGAGAGGVGGGTSLSKNDTSSSEQFYQHSNNMLVATEHWQHDDPSLRCVFPCEGNERPSQGLSLSLCSSNPSSIGLQSFELRHHH</sequence>
<gene>
    <name evidence="2" type="ORF">T459_14768</name>
</gene>
<keyword evidence="3" id="KW-1185">Reference proteome</keyword>
<dbReference type="Proteomes" id="UP000222542">
    <property type="component" value="Unassembled WGS sequence"/>
</dbReference>
<protein>
    <submittedName>
        <fullName evidence="2">Uncharacterized protein</fullName>
    </submittedName>
</protein>
<dbReference type="AlphaFoldDB" id="A0A2G2ZIF4"/>
<feature type="compositionally biased region" description="Gly residues" evidence="1">
    <location>
        <begin position="9"/>
        <end position="22"/>
    </location>
</feature>
<reference evidence="2 3" key="2">
    <citation type="journal article" date="2017" name="Genome Biol.">
        <title>New reference genome sequences of hot pepper reveal the massive evolution of plant disease-resistance genes by retroduplication.</title>
        <authorList>
            <person name="Kim S."/>
            <person name="Park J."/>
            <person name="Yeom S.I."/>
            <person name="Kim Y.M."/>
            <person name="Seo E."/>
            <person name="Kim K.T."/>
            <person name="Kim M.S."/>
            <person name="Lee J.M."/>
            <person name="Cheong K."/>
            <person name="Shin H.S."/>
            <person name="Kim S.B."/>
            <person name="Han K."/>
            <person name="Lee J."/>
            <person name="Park M."/>
            <person name="Lee H.A."/>
            <person name="Lee H.Y."/>
            <person name="Lee Y."/>
            <person name="Oh S."/>
            <person name="Lee J.H."/>
            <person name="Choi E."/>
            <person name="Choi E."/>
            <person name="Lee S.E."/>
            <person name="Jeon J."/>
            <person name="Kim H."/>
            <person name="Choi G."/>
            <person name="Song H."/>
            <person name="Lee J."/>
            <person name="Lee S.C."/>
            <person name="Kwon J.K."/>
            <person name="Lee H.Y."/>
            <person name="Koo N."/>
            <person name="Hong Y."/>
            <person name="Kim R.W."/>
            <person name="Kang W.H."/>
            <person name="Huh J.H."/>
            <person name="Kang B.C."/>
            <person name="Yang T.J."/>
            <person name="Lee Y.H."/>
            <person name="Bennetzen J.L."/>
            <person name="Choi D."/>
        </authorList>
    </citation>
    <scope>NUCLEOTIDE SEQUENCE [LARGE SCALE GENOMIC DNA]</scope>
    <source>
        <strain evidence="3">cv. CM334</strain>
    </source>
</reference>
<organism evidence="2 3">
    <name type="scientific">Capsicum annuum</name>
    <name type="common">Capsicum pepper</name>
    <dbReference type="NCBI Taxonomy" id="4072"/>
    <lineage>
        <taxon>Eukaryota</taxon>
        <taxon>Viridiplantae</taxon>
        <taxon>Streptophyta</taxon>
        <taxon>Embryophyta</taxon>
        <taxon>Tracheophyta</taxon>
        <taxon>Spermatophyta</taxon>
        <taxon>Magnoliopsida</taxon>
        <taxon>eudicotyledons</taxon>
        <taxon>Gunneridae</taxon>
        <taxon>Pentapetalae</taxon>
        <taxon>asterids</taxon>
        <taxon>lamiids</taxon>
        <taxon>Solanales</taxon>
        <taxon>Solanaceae</taxon>
        <taxon>Solanoideae</taxon>
        <taxon>Capsiceae</taxon>
        <taxon>Capsicum</taxon>
    </lineage>
</organism>
<comment type="caution">
    <text evidence="2">The sequence shown here is derived from an EMBL/GenBank/DDBJ whole genome shotgun (WGS) entry which is preliminary data.</text>
</comment>
<feature type="compositionally biased region" description="Polar residues" evidence="1">
    <location>
        <begin position="23"/>
        <end position="33"/>
    </location>
</feature>
<proteinExistence type="predicted"/>
<dbReference type="Gramene" id="PHT81753">
    <property type="protein sequence ID" value="PHT81753"/>
    <property type="gene ID" value="T459_14768"/>
</dbReference>
<accession>A0A2G2ZIF4</accession>
<evidence type="ECO:0000313" key="2">
    <source>
        <dbReference type="EMBL" id="PHT81753.1"/>
    </source>
</evidence>
<dbReference type="STRING" id="4072.A0A2G2ZIF4"/>
<name>A0A2G2ZIF4_CAPAN</name>
<feature type="region of interest" description="Disordered" evidence="1">
    <location>
        <begin position="1"/>
        <end position="33"/>
    </location>
</feature>
<evidence type="ECO:0000313" key="3">
    <source>
        <dbReference type="Proteomes" id="UP000222542"/>
    </source>
</evidence>
<dbReference type="EMBL" id="AYRZ02000005">
    <property type="protein sequence ID" value="PHT81753.1"/>
    <property type="molecule type" value="Genomic_DNA"/>
</dbReference>
<evidence type="ECO:0000256" key="1">
    <source>
        <dbReference type="SAM" id="MobiDB-lite"/>
    </source>
</evidence>
<reference evidence="2 3" key="1">
    <citation type="journal article" date="2014" name="Nat. Genet.">
        <title>Genome sequence of the hot pepper provides insights into the evolution of pungency in Capsicum species.</title>
        <authorList>
            <person name="Kim S."/>
            <person name="Park M."/>
            <person name="Yeom S.I."/>
            <person name="Kim Y.M."/>
            <person name="Lee J.M."/>
            <person name="Lee H.A."/>
            <person name="Seo E."/>
            <person name="Choi J."/>
            <person name="Cheong K."/>
            <person name="Kim K.T."/>
            <person name="Jung K."/>
            <person name="Lee G.W."/>
            <person name="Oh S.K."/>
            <person name="Bae C."/>
            <person name="Kim S.B."/>
            <person name="Lee H.Y."/>
            <person name="Kim S.Y."/>
            <person name="Kim M.S."/>
            <person name="Kang B.C."/>
            <person name="Jo Y.D."/>
            <person name="Yang H.B."/>
            <person name="Jeong H.J."/>
            <person name="Kang W.H."/>
            <person name="Kwon J.K."/>
            <person name="Shin C."/>
            <person name="Lim J.Y."/>
            <person name="Park J.H."/>
            <person name="Huh J.H."/>
            <person name="Kim J.S."/>
            <person name="Kim B.D."/>
            <person name="Cohen O."/>
            <person name="Paran I."/>
            <person name="Suh M.C."/>
            <person name="Lee S.B."/>
            <person name="Kim Y.K."/>
            <person name="Shin Y."/>
            <person name="Noh S.J."/>
            <person name="Park J."/>
            <person name="Seo Y.S."/>
            <person name="Kwon S.Y."/>
            <person name="Kim H.A."/>
            <person name="Park J.M."/>
            <person name="Kim H.J."/>
            <person name="Choi S.B."/>
            <person name="Bosland P.W."/>
            <person name="Reeves G."/>
            <person name="Jo S.H."/>
            <person name="Lee B.W."/>
            <person name="Cho H.T."/>
            <person name="Choi H.S."/>
            <person name="Lee M.S."/>
            <person name="Yu Y."/>
            <person name="Do Choi Y."/>
            <person name="Park B.S."/>
            <person name="van Deynze A."/>
            <person name="Ashrafi H."/>
            <person name="Hill T."/>
            <person name="Kim W.T."/>
            <person name="Pai H.S."/>
            <person name="Ahn H.K."/>
            <person name="Yeam I."/>
            <person name="Giovannoni J.J."/>
            <person name="Rose J.K."/>
            <person name="Sorensen I."/>
            <person name="Lee S.J."/>
            <person name="Kim R.W."/>
            <person name="Choi I.Y."/>
            <person name="Choi B.S."/>
            <person name="Lim J.S."/>
            <person name="Lee Y.H."/>
            <person name="Choi D."/>
        </authorList>
    </citation>
    <scope>NUCLEOTIDE SEQUENCE [LARGE SCALE GENOMIC DNA]</scope>
    <source>
        <strain evidence="3">cv. CM334</strain>
    </source>
</reference>